<organism evidence="1">
    <name type="scientific">Picea glauca</name>
    <name type="common">White spruce</name>
    <name type="synonym">Pinus glauca</name>
    <dbReference type="NCBI Taxonomy" id="3330"/>
    <lineage>
        <taxon>Eukaryota</taxon>
        <taxon>Viridiplantae</taxon>
        <taxon>Streptophyta</taxon>
        <taxon>Embryophyta</taxon>
        <taxon>Tracheophyta</taxon>
        <taxon>Spermatophyta</taxon>
        <taxon>Pinopsida</taxon>
        <taxon>Pinidae</taxon>
        <taxon>Conifers I</taxon>
        <taxon>Pinales</taxon>
        <taxon>Pinaceae</taxon>
        <taxon>Picea</taxon>
    </lineage>
</organism>
<reference evidence="1" key="1">
    <citation type="journal article" date="2015" name="Genome Biol. Evol.">
        <title>Organellar Genomes of White Spruce (Picea glauca): Assembly and Annotation.</title>
        <authorList>
            <person name="Jackman S.D."/>
            <person name="Warren R.L."/>
            <person name="Gibb E.A."/>
            <person name="Vandervalk B.P."/>
            <person name="Mohamadi H."/>
            <person name="Chu J."/>
            <person name="Raymond A."/>
            <person name="Pleasance S."/>
            <person name="Coope R."/>
            <person name="Wildung M.R."/>
            <person name="Ritland C.E."/>
            <person name="Bousquet J."/>
            <person name="Jones S.J."/>
            <person name="Bohlmann J."/>
            <person name="Birol I."/>
        </authorList>
    </citation>
    <scope>NUCLEOTIDE SEQUENCE [LARGE SCALE GENOMIC DNA]</scope>
    <source>
        <tissue evidence="1">Flushing bud</tissue>
    </source>
</reference>
<geneLocation type="mitochondrion" evidence="1"/>
<comment type="caution">
    <text evidence="1">The sequence shown here is derived from an EMBL/GenBank/DDBJ whole genome shotgun (WGS) entry which is preliminary data.</text>
</comment>
<dbReference type="EMBL" id="LKAM01000001">
    <property type="protein sequence ID" value="KUM50205.1"/>
    <property type="molecule type" value="Genomic_DNA"/>
</dbReference>
<accession>A0A101M3L2</accession>
<sequence length="45" mass="5195">MVYNQYAKITLVLPREFNLLSKITQLPKAMLCSRVSTCFIFTQPS</sequence>
<keyword evidence="1" id="KW-0496">Mitochondrion</keyword>
<evidence type="ECO:0000313" key="1">
    <source>
        <dbReference type="EMBL" id="KUM50205.1"/>
    </source>
</evidence>
<proteinExistence type="predicted"/>
<protein>
    <submittedName>
        <fullName evidence="1">Uncharacterized protein</fullName>
    </submittedName>
</protein>
<dbReference type="AlphaFoldDB" id="A0A101M3L2"/>
<name>A0A101M3L2_PICGL</name>
<gene>
    <name evidence="1" type="ORF">ABT39_MTgene48</name>
</gene>